<sequence>MSEVSLVITSCGRLDLLERTLRSFNAHNSYPIAQTILIDDSGDKDVYRRIAEEFGDAFDEILYNEPKLGQIASIDRAYSHVRSPYIFHCEDDWLFFRKGFIEESLSVLDEDERIVTVWLRELWDANKHRIGRDIRRTDDGVMYRELATDNGTDWHGFTLNPGLRRRADYERIKPFTDVGHEYEINIRYWELGFHAAILEQGATEHIGFTRSERKKEIGSQGPRRTWLQKRLGLNKSR</sequence>
<accession>A0ABV7ELN6</accession>
<proteinExistence type="predicted"/>
<evidence type="ECO:0000313" key="2">
    <source>
        <dbReference type="EMBL" id="MFC3102587.1"/>
    </source>
</evidence>
<evidence type="ECO:0000259" key="1">
    <source>
        <dbReference type="Pfam" id="PF00535"/>
    </source>
</evidence>
<dbReference type="InterPro" id="IPR029044">
    <property type="entry name" value="Nucleotide-diphossugar_trans"/>
</dbReference>
<dbReference type="RefSeq" id="WP_380685799.1">
    <property type="nucleotide sequence ID" value="NZ_JBHRSS010000001.1"/>
</dbReference>
<keyword evidence="2" id="KW-0328">Glycosyltransferase</keyword>
<dbReference type="EC" id="2.4.-.-" evidence="2"/>
<dbReference type="InterPro" id="IPR001173">
    <property type="entry name" value="Glyco_trans_2-like"/>
</dbReference>
<dbReference type="Pfam" id="PF00535">
    <property type="entry name" value="Glycos_transf_2"/>
    <property type="match status" value="1"/>
</dbReference>
<protein>
    <submittedName>
        <fullName evidence="2">Glycosyltransferase family A protein</fullName>
        <ecNumber evidence="2">2.4.-.-</ecNumber>
    </submittedName>
</protein>
<feature type="domain" description="Glycosyltransferase 2-like" evidence="1">
    <location>
        <begin position="5"/>
        <end position="152"/>
    </location>
</feature>
<keyword evidence="3" id="KW-1185">Reference proteome</keyword>
<name>A0ABV7ELN6_9GAMM</name>
<comment type="caution">
    <text evidence="2">The sequence shown here is derived from an EMBL/GenBank/DDBJ whole genome shotgun (WGS) entry which is preliminary data.</text>
</comment>
<dbReference type="EMBL" id="JBHRSS010000001">
    <property type="protein sequence ID" value="MFC3102587.1"/>
    <property type="molecule type" value="Genomic_DNA"/>
</dbReference>
<gene>
    <name evidence="2" type="ORF">ACFOSU_01635</name>
</gene>
<dbReference type="GO" id="GO:0016757">
    <property type="term" value="F:glycosyltransferase activity"/>
    <property type="evidence" value="ECO:0007669"/>
    <property type="project" value="UniProtKB-KW"/>
</dbReference>
<dbReference type="Gene3D" id="3.90.550.10">
    <property type="entry name" value="Spore Coat Polysaccharide Biosynthesis Protein SpsA, Chain A"/>
    <property type="match status" value="1"/>
</dbReference>
<dbReference type="CDD" id="cd00761">
    <property type="entry name" value="Glyco_tranf_GTA_type"/>
    <property type="match status" value="1"/>
</dbReference>
<keyword evidence="2" id="KW-0808">Transferase</keyword>
<dbReference type="Proteomes" id="UP001595462">
    <property type="component" value="Unassembled WGS sequence"/>
</dbReference>
<dbReference type="SUPFAM" id="SSF53448">
    <property type="entry name" value="Nucleotide-diphospho-sugar transferases"/>
    <property type="match status" value="1"/>
</dbReference>
<evidence type="ECO:0000313" key="3">
    <source>
        <dbReference type="Proteomes" id="UP001595462"/>
    </source>
</evidence>
<reference evidence="3" key="1">
    <citation type="journal article" date="2019" name="Int. J. Syst. Evol. Microbiol.">
        <title>The Global Catalogue of Microorganisms (GCM) 10K type strain sequencing project: providing services to taxonomists for standard genome sequencing and annotation.</title>
        <authorList>
            <consortium name="The Broad Institute Genomics Platform"/>
            <consortium name="The Broad Institute Genome Sequencing Center for Infectious Disease"/>
            <person name="Wu L."/>
            <person name="Ma J."/>
        </authorList>
    </citation>
    <scope>NUCLEOTIDE SEQUENCE [LARGE SCALE GENOMIC DNA]</scope>
    <source>
        <strain evidence="3">KCTC 52640</strain>
    </source>
</reference>
<organism evidence="2 3">
    <name type="scientific">Salinisphaera aquimarina</name>
    <dbReference type="NCBI Taxonomy" id="2094031"/>
    <lineage>
        <taxon>Bacteria</taxon>
        <taxon>Pseudomonadati</taxon>
        <taxon>Pseudomonadota</taxon>
        <taxon>Gammaproteobacteria</taxon>
        <taxon>Salinisphaerales</taxon>
        <taxon>Salinisphaeraceae</taxon>
        <taxon>Salinisphaera</taxon>
    </lineage>
</organism>